<accession>A0ABU4VFW0</accession>
<evidence type="ECO:0000313" key="4">
    <source>
        <dbReference type="Proteomes" id="UP001277761"/>
    </source>
</evidence>
<protein>
    <submittedName>
        <fullName evidence="3">MlaD family protein</fullName>
    </submittedName>
</protein>
<dbReference type="RefSeq" id="WP_319952841.1">
    <property type="nucleotide sequence ID" value="NZ_JAXAVX010000001.1"/>
</dbReference>
<gene>
    <name evidence="3" type="ORF">SK069_03750</name>
</gene>
<dbReference type="PANTHER" id="PTHR33371">
    <property type="entry name" value="INTERMEMBRANE PHOSPHOLIPID TRANSPORT SYSTEM BINDING PROTEIN MLAD-RELATED"/>
    <property type="match status" value="1"/>
</dbReference>
<feature type="region of interest" description="Disordered" evidence="1">
    <location>
        <begin position="436"/>
        <end position="460"/>
    </location>
</feature>
<sequence>MRRRSSLAGSPVLIGAATALIALVAVVLAYNANSGLPFVETYDISADVADAEQLTTGVDVRIGGKRVGQVNGITAERRRTAPRRPYASLELKLDRAVGPIPVDSTIRIRPKSVIGAKFVELELGRSRRTIPAGGALPVSQSSASVDVQDVFNVFDAGRRRAVRRVVGEFSTAAAGRGAQFNAGLSILPEVLLDGGRVLRNLAAPGTDLRGFVSGLDGTSGAIAPVAPQLRSAIPGARDTLGAFARSDEAFGETIDRTPAFERSVQRAAPVVSPVLREAAVLARELRPGVNALPRTVSALGDAVDVGVPVLRRAGTLGPQLRATAASLDDLARRDTTTAALTRLDPIGQNVLSVLQHNVPLEIRCNYLGLFGRNSADMLGDGDAYGNWFRAPLQVLGIQNFKSPDVAPDFRYQVYPDNVPGGCAVGNEVFRRGSLIGRDPAQGAVRNPRTPRPAGIPEGPR</sequence>
<dbReference type="Proteomes" id="UP001277761">
    <property type="component" value="Unassembled WGS sequence"/>
</dbReference>
<proteinExistence type="predicted"/>
<dbReference type="PANTHER" id="PTHR33371:SF15">
    <property type="entry name" value="LIPOPROTEIN LPRN"/>
    <property type="match status" value="1"/>
</dbReference>
<dbReference type="InterPro" id="IPR052336">
    <property type="entry name" value="MlaD_Phospholipid_Transporter"/>
</dbReference>
<dbReference type="InterPro" id="IPR003399">
    <property type="entry name" value="Mce/MlaD"/>
</dbReference>
<reference evidence="3 4" key="1">
    <citation type="submission" date="2023-11" db="EMBL/GenBank/DDBJ databases">
        <authorList>
            <person name="Xu M."/>
            <person name="Jiang T."/>
        </authorList>
    </citation>
    <scope>NUCLEOTIDE SEQUENCE [LARGE SCALE GENOMIC DNA]</scope>
    <source>
        <strain evidence="3 4">SD</strain>
    </source>
</reference>
<feature type="domain" description="Mce/MlaD" evidence="2">
    <location>
        <begin position="41"/>
        <end position="122"/>
    </location>
</feature>
<evidence type="ECO:0000256" key="1">
    <source>
        <dbReference type="SAM" id="MobiDB-lite"/>
    </source>
</evidence>
<keyword evidence="4" id="KW-1185">Reference proteome</keyword>
<name>A0ABU4VFW0_9ACTN</name>
<organism evidence="3 4">
    <name type="scientific">Patulibacter brassicae</name>
    <dbReference type="NCBI Taxonomy" id="1705717"/>
    <lineage>
        <taxon>Bacteria</taxon>
        <taxon>Bacillati</taxon>
        <taxon>Actinomycetota</taxon>
        <taxon>Thermoleophilia</taxon>
        <taxon>Solirubrobacterales</taxon>
        <taxon>Patulibacteraceae</taxon>
        <taxon>Patulibacter</taxon>
    </lineage>
</organism>
<dbReference type="Pfam" id="PF02470">
    <property type="entry name" value="MlaD"/>
    <property type="match status" value="1"/>
</dbReference>
<evidence type="ECO:0000259" key="2">
    <source>
        <dbReference type="Pfam" id="PF02470"/>
    </source>
</evidence>
<comment type="caution">
    <text evidence="3">The sequence shown here is derived from an EMBL/GenBank/DDBJ whole genome shotgun (WGS) entry which is preliminary data.</text>
</comment>
<dbReference type="EMBL" id="JAXAVX010000001">
    <property type="protein sequence ID" value="MDX8150697.1"/>
    <property type="molecule type" value="Genomic_DNA"/>
</dbReference>
<evidence type="ECO:0000313" key="3">
    <source>
        <dbReference type="EMBL" id="MDX8150697.1"/>
    </source>
</evidence>